<dbReference type="Proteomes" id="UP000663844">
    <property type="component" value="Unassembled WGS sequence"/>
</dbReference>
<dbReference type="PRINTS" id="PR00080">
    <property type="entry name" value="SDRFAMILY"/>
</dbReference>
<dbReference type="AlphaFoldDB" id="A0A820A8P0"/>
<name>A0A820A8P0_9BILA</name>
<dbReference type="InterPro" id="IPR036291">
    <property type="entry name" value="NAD(P)-bd_dom_sf"/>
</dbReference>
<dbReference type="InterPro" id="IPR002347">
    <property type="entry name" value="SDR_fam"/>
</dbReference>
<dbReference type="InterPro" id="IPR020904">
    <property type="entry name" value="Sc_DH/Rdtase_CS"/>
</dbReference>
<reference evidence="4" key="1">
    <citation type="submission" date="2021-02" db="EMBL/GenBank/DDBJ databases">
        <authorList>
            <person name="Nowell W R."/>
        </authorList>
    </citation>
    <scope>NUCLEOTIDE SEQUENCE</scope>
</reference>
<dbReference type="Gene3D" id="3.40.50.720">
    <property type="entry name" value="NAD(P)-binding Rossmann-like Domain"/>
    <property type="match status" value="1"/>
</dbReference>
<dbReference type="PROSITE" id="PS00061">
    <property type="entry name" value="ADH_SHORT"/>
    <property type="match status" value="1"/>
</dbReference>
<accession>A0A820A8P0</accession>
<keyword evidence="1" id="KW-0560">Oxidoreductase</keyword>
<evidence type="ECO:0000313" key="3">
    <source>
        <dbReference type="EMBL" id="CAF0928312.1"/>
    </source>
</evidence>
<evidence type="ECO:0000313" key="4">
    <source>
        <dbReference type="EMBL" id="CAF4187714.1"/>
    </source>
</evidence>
<comment type="similarity">
    <text evidence="2">Belongs to the short-chain dehydrogenases/reductases (SDR) family.</text>
</comment>
<dbReference type="EMBL" id="CAJOAZ010008599">
    <property type="protein sequence ID" value="CAF4187714.1"/>
    <property type="molecule type" value="Genomic_DNA"/>
</dbReference>
<organism evidence="4 5">
    <name type="scientific">Adineta steineri</name>
    <dbReference type="NCBI Taxonomy" id="433720"/>
    <lineage>
        <taxon>Eukaryota</taxon>
        <taxon>Metazoa</taxon>
        <taxon>Spiralia</taxon>
        <taxon>Gnathifera</taxon>
        <taxon>Rotifera</taxon>
        <taxon>Eurotatoria</taxon>
        <taxon>Bdelloidea</taxon>
        <taxon>Adinetida</taxon>
        <taxon>Adinetidae</taxon>
        <taxon>Adineta</taxon>
    </lineage>
</organism>
<gene>
    <name evidence="3" type="ORF">JYZ213_LOCUS12018</name>
    <name evidence="4" type="ORF">OXD698_LOCUS40105</name>
</gene>
<dbReference type="EMBL" id="CAJNOG010000092">
    <property type="protein sequence ID" value="CAF0928312.1"/>
    <property type="molecule type" value="Genomic_DNA"/>
</dbReference>
<proteinExistence type="inferred from homology"/>
<dbReference type="GO" id="GO:0016491">
    <property type="term" value="F:oxidoreductase activity"/>
    <property type="evidence" value="ECO:0007669"/>
    <property type="project" value="UniProtKB-KW"/>
</dbReference>
<evidence type="ECO:0000256" key="1">
    <source>
        <dbReference type="ARBA" id="ARBA00023002"/>
    </source>
</evidence>
<protein>
    <submittedName>
        <fullName evidence="4">Uncharacterized protein</fullName>
    </submittedName>
</protein>
<dbReference type="PANTHER" id="PTHR43313">
    <property type="entry name" value="SHORT-CHAIN DEHYDROGENASE/REDUCTASE FAMILY 9C"/>
    <property type="match status" value="1"/>
</dbReference>
<dbReference type="PRINTS" id="PR00081">
    <property type="entry name" value="GDHRDH"/>
</dbReference>
<dbReference type="SUPFAM" id="SSF51735">
    <property type="entry name" value="NAD(P)-binding Rossmann-fold domains"/>
    <property type="match status" value="1"/>
</dbReference>
<comment type="caution">
    <text evidence="4">The sequence shown here is derived from an EMBL/GenBank/DDBJ whole genome shotgun (WGS) entry which is preliminary data.</text>
</comment>
<evidence type="ECO:0000313" key="5">
    <source>
        <dbReference type="Proteomes" id="UP000663844"/>
    </source>
</evidence>
<dbReference type="Pfam" id="PF00106">
    <property type="entry name" value="adh_short"/>
    <property type="match status" value="1"/>
</dbReference>
<dbReference type="PANTHER" id="PTHR43313:SF50">
    <property type="entry name" value="GH26015P"/>
    <property type="match status" value="1"/>
</dbReference>
<dbReference type="Proteomes" id="UP000663845">
    <property type="component" value="Unassembled WGS sequence"/>
</dbReference>
<evidence type="ECO:0000256" key="2">
    <source>
        <dbReference type="RuleBase" id="RU000363"/>
    </source>
</evidence>
<dbReference type="GO" id="GO:0008202">
    <property type="term" value="P:steroid metabolic process"/>
    <property type="evidence" value="ECO:0007669"/>
    <property type="project" value="TreeGrafter"/>
</dbReference>
<sequence length="329" mass="36831">MLYYIYIPSISYIIYRLYKHFFAAKNIDSRGKYVLISGCDTGFGHSLAIELDNLGFSVLAGVYSADNKETLTTKLSSRATVFKLDITNQQDIDVVFTLVKSKTSSLHALVNNAGIANGGLIDWISLATIRQVMDVNFFGHVAMTKTFLPLLLTEPDSRVVNMSSAAGYLAAAGASAYSSSKYALEAFSDCLRREMAVWNLHVSIIEPGFMRTPIIEGMSEQMQKLWSNHVVNESKERWGDDYFSDWVREGSKMAKETADNPMKVVTAMCHAVTSSKPQIRYRPGWQSSMFCYPLSLAPVWFVDLFIGLGQRKMALPSGVVKRKRTYLKI</sequence>